<dbReference type="EMBL" id="JAHHHN010000056">
    <property type="protein sequence ID" value="MBW4566025.1"/>
    <property type="molecule type" value="Genomic_DNA"/>
</dbReference>
<reference evidence="1" key="2">
    <citation type="journal article" date="2022" name="Microbiol. Resour. Announc.">
        <title>Metagenome Sequencing to Explore Phylogenomics of Terrestrial Cyanobacteria.</title>
        <authorList>
            <person name="Ward R.D."/>
            <person name="Stajich J.E."/>
            <person name="Johansen J.R."/>
            <person name="Huntemann M."/>
            <person name="Clum A."/>
            <person name="Foster B."/>
            <person name="Foster B."/>
            <person name="Roux S."/>
            <person name="Palaniappan K."/>
            <person name="Varghese N."/>
            <person name="Mukherjee S."/>
            <person name="Reddy T.B.K."/>
            <person name="Daum C."/>
            <person name="Copeland A."/>
            <person name="Chen I.A."/>
            <person name="Ivanova N.N."/>
            <person name="Kyrpides N.C."/>
            <person name="Shapiro N."/>
            <person name="Eloe-Fadrosh E.A."/>
            <person name="Pietrasiak N."/>
        </authorList>
    </citation>
    <scope>NUCLEOTIDE SEQUENCE</scope>
    <source>
        <strain evidence="1">JT2-VF2</strain>
    </source>
</reference>
<evidence type="ECO:0000313" key="2">
    <source>
        <dbReference type="Proteomes" id="UP000715781"/>
    </source>
</evidence>
<proteinExistence type="predicted"/>
<name>A0A951Q8F0_9NOST</name>
<protein>
    <submittedName>
        <fullName evidence="1">Uncharacterized protein</fullName>
    </submittedName>
</protein>
<reference evidence="1" key="1">
    <citation type="submission" date="2021-05" db="EMBL/GenBank/DDBJ databases">
        <authorList>
            <person name="Pietrasiak N."/>
            <person name="Ward R."/>
            <person name="Stajich J.E."/>
            <person name="Kurbessoian T."/>
        </authorList>
    </citation>
    <scope>NUCLEOTIDE SEQUENCE</scope>
    <source>
        <strain evidence="1">JT2-VF2</strain>
    </source>
</reference>
<dbReference type="Proteomes" id="UP000715781">
    <property type="component" value="Unassembled WGS sequence"/>
</dbReference>
<sequence length="77" mass="8687">MSSLLNQAQMMLAQIVAHADSKSLWRNGTKHPRSHKSLMKQGFCSELTIGDASKWFGFSFGRTRNREKLFVASEVIS</sequence>
<accession>A0A951Q8F0</accession>
<gene>
    <name evidence="1" type="ORF">KME32_34100</name>
</gene>
<evidence type="ECO:0000313" key="1">
    <source>
        <dbReference type="EMBL" id="MBW4566025.1"/>
    </source>
</evidence>
<dbReference type="AlphaFoldDB" id="A0A951Q8F0"/>
<organism evidence="1 2">
    <name type="scientific">Mojavia pulchra JT2-VF2</name>
    <dbReference type="NCBI Taxonomy" id="287848"/>
    <lineage>
        <taxon>Bacteria</taxon>
        <taxon>Bacillati</taxon>
        <taxon>Cyanobacteriota</taxon>
        <taxon>Cyanophyceae</taxon>
        <taxon>Nostocales</taxon>
        <taxon>Nostocaceae</taxon>
    </lineage>
</organism>
<comment type="caution">
    <text evidence="1">The sequence shown here is derived from an EMBL/GenBank/DDBJ whole genome shotgun (WGS) entry which is preliminary data.</text>
</comment>